<sequence>MFFTQVLSLQSSEIAHGRETVFLFRVREMLCEKIRTCHTSEVSHKGKAVFLW</sequence>
<dbReference type="Proteomes" id="UP001162483">
    <property type="component" value="Unassembled WGS sequence"/>
</dbReference>
<gene>
    <name evidence="1" type="ORF">SPARVUS_LOCUS8255860</name>
</gene>
<comment type="caution">
    <text evidence="1">The sequence shown here is derived from an EMBL/GenBank/DDBJ whole genome shotgun (WGS) entry which is preliminary data.</text>
</comment>
<protein>
    <submittedName>
        <fullName evidence="1">Uncharacterized protein</fullName>
    </submittedName>
</protein>
<evidence type="ECO:0000313" key="2">
    <source>
        <dbReference type="Proteomes" id="UP001162483"/>
    </source>
</evidence>
<evidence type="ECO:0000313" key="1">
    <source>
        <dbReference type="EMBL" id="CAI9575880.1"/>
    </source>
</evidence>
<reference evidence="1" key="1">
    <citation type="submission" date="2023-05" db="EMBL/GenBank/DDBJ databases">
        <authorList>
            <person name="Stuckert A."/>
        </authorList>
    </citation>
    <scope>NUCLEOTIDE SEQUENCE</scope>
</reference>
<organism evidence="1 2">
    <name type="scientific">Staurois parvus</name>
    <dbReference type="NCBI Taxonomy" id="386267"/>
    <lineage>
        <taxon>Eukaryota</taxon>
        <taxon>Metazoa</taxon>
        <taxon>Chordata</taxon>
        <taxon>Craniata</taxon>
        <taxon>Vertebrata</taxon>
        <taxon>Euteleostomi</taxon>
        <taxon>Amphibia</taxon>
        <taxon>Batrachia</taxon>
        <taxon>Anura</taxon>
        <taxon>Neobatrachia</taxon>
        <taxon>Ranoidea</taxon>
        <taxon>Ranidae</taxon>
        <taxon>Staurois</taxon>
    </lineage>
</organism>
<accession>A0ABN9DVM5</accession>
<dbReference type="EMBL" id="CATNWA010014786">
    <property type="protein sequence ID" value="CAI9575880.1"/>
    <property type="molecule type" value="Genomic_DNA"/>
</dbReference>
<keyword evidence="2" id="KW-1185">Reference proteome</keyword>
<proteinExistence type="predicted"/>
<name>A0ABN9DVM5_9NEOB</name>